<dbReference type="EMBL" id="JACBYW010000004">
    <property type="protein sequence ID" value="NYH79292.1"/>
    <property type="molecule type" value="Genomic_DNA"/>
</dbReference>
<accession>A0A852YZX0</accession>
<dbReference type="Pfam" id="PF08666">
    <property type="entry name" value="SAF"/>
    <property type="match status" value="1"/>
</dbReference>
<dbReference type="RefSeq" id="WP_179535701.1">
    <property type="nucleotide sequence ID" value="NZ_JACBYW010000004.1"/>
</dbReference>
<dbReference type="InterPro" id="IPR013974">
    <property type="entry name" value="SAF"/>
</dbReference>
<dbReference type="AlphaFoldDB" id="A0A852YZX0"/>
<sequence length="221" mass="23015">MASRTGGAEPRLGARLRDRIRGALPLGGRRVALLRRFTAGALLLTAVALALPLAPASGPRGEPVLTAAHELDPGTELAASDLAVRRMPRELVPEGALRDRERVVGEVLAHAVRDGVPLTDLSLLDDTLARVTAGDDDRAAVVLRPAESAIAELLRPGARVDIVTERDGRAAVLAERAAVVATHPPEASGEHTALVVVGLDRARAAKVASAKLSGPLTLTLR</sequence>
<evidence type="ECO:0000313" key="3">
    <source>
        <dbReference type="Proteomes" id="UP000548304"/>
    </source>
</evidence>
<protein>
    <submittedName>
        <fullName evidence="2">Flp pilus assembly protein CpaB</fullName>
    </submittedName>
</protein>
<name>A0A852YZX0_9ACTN</name>
<comment type="caution">
    <text evidence="2">The sequence shown here is derived from an EMBL/GenBank/DDBJ whole genome shotgun (WGS) entry which is preliminary data.</text>
</comment>
<proteinExistence type="predicted"/>
<evidence type="ECO:0000313" key="2">
    <source>
        <dbReference type="EMBL" id="NYH79292.1"/>
    </source>
</evidence>
<feature type="domain" description="SAF" evidence="1">
    <location>
        <begin position="62"/>
        <end position="124"/>
    </location>
</feature>
<gene>
    <name evidence="2" type="ORF">FHR84_002626</name>
</gene>
<reference evidence="2 3" key="1">
    <citation type="submission" date="2020-07" db="EMBL/GenBank/DDBJ databases">
        <title>Genomic Encyclopedia of Type Strains, Phase III (KMG-III): the genomes of soil and plant-associated and newly described type strains.</title>
        <authorList>
            <person name="Whitman W."/>
        </authorList>
    </citation>
    <scope>NUCLEOTIDE SEQUENCE [LARGE SCALE GENOMIC DNA]</scope>
    <source>
        <strain evidence="2 3">CECT 8576</strain>
    </source>
</reference>
<dbReference type="CDD" id="cd11614">
    <property type="entry name" value="SAF_CpaB_FlgA_like"/>
    <property type="match status" value="1"/>
</dbReference>
<dbReference type="Proteomes" id="UP000548304">
    <property type="component" value="Unassembled WGS sequence"/>
</dbReference>
<evidence type="ECO:0000259" key="1">
    <source>
        <dbReference type="SMART" id="SM00858"/>
    </source>
</evidence>
<organism evidence="2 3">
    <name type="scientific">Actinopolyspora biskrensis</name>
    <dbReference type="NCBI Taxonomy" id="1470178"/>
    <lineage>
        <taxon>Bacteria</taxon>
        <taxon>Bacillati</taxon>
        <taxon>Actinomycetota</taxon>
        <taxon>Actinomycetes</taxon>
        <taxon>Actinopolysporales</taxon>
        <taxon>Actinopolysporaceae</taxon>
        <taxon>Actinopolyspora</taxon>
    </lineage>
</organism>
<dbReference type="SMART" id="SM00858">
    <property type="entry name" value="SAF"/>
    <property type="match status" value="1"/>
</dbReference>
<keyword evidence="3" id="KW-1185">Reference proteome</keyword>